<dbReference type="GO" id="GO:0006874">
    <property type="term" value="P:intracellular calcium ion homeostasis"/>
    <property type="evidence" value="ECO:0007669"/>
    <property type="project" value="InterPro"/>
</dbReference>
<accession>V8PFG6</accession>
<evidence type="ECO:0000256" key="1">
    <source>
        <dbReference type="ARBA" id="ARBA00004613"/>
    </source>
</evidence>
<comment type="subcellular location">
    <subcellularLocation>
        <location evidence="1">Secreted</location>
    </subcellularLocation>
</comment>
<dbReference type="AlphaFoldDB" id="V8PFG6"/>
<keyword evidence="6" id="KW-0165">Cleavage on pair of basic residues</keyword>
<name>V8PFG6_OPHHA</name>
<dbReference type="InterPro" id="IPR001415">
    <property type="entry name" value="PTH/PTH-rel"/>
</dbReference>
<evidence type="ECO:0000256" key="5">
    <source>
        <dbReference type="ARBA" id="ARBA00022525"/>
    </source>
</evidence>
<evidence type="ECO:0000256" key="2">
    <source>
        <dbReference type="ARBA" id="ARBA00006307"/>
    </source>
</evidence>
<dbReference type="GO" id="GO:0007267">
    <property type="term" value="P:cell-cell signaling"/>
    <property type="evidence" value="ECO:0007669"/>
    <property type="project" value="TreeGrafter"/>
</dbReference>
<evidence type="ECO:0000256" key="10">
    <source>
        <dbReference type="SAM" id="MobiDB-lite"/>
    </source>
</evidence>
<feature type="non-terminal residue" evidence="11">
    <location>
        <position position="1"/>
    </location>
</feature>
<keyword evidence="5" id="KW-0964">Secreted</keyword>
<comment type="caution">
    <text evidence="11">The sequence shown here is derived from an EMBL/GenBank/DDBJ whole genome shotgun (WGS) entry which is preliminary data.</text>
</comment>
<dbReference type="PANTHER" id="PTHR10541">
    <property type="entry name" value="PARATHYROID HORMONE"/>
    <property type="match status" value="1"/>
</dbReference>
<comment type="function">
    <text evidence="9">Parathyroid hormone elevates calcium level by dissolving the salts in bone and preventing their renal excretion. Acts by binding to its receptor, PTH1R, activating G protein-coupled receptor signaling. Stimulates [1-14C]-2-deoxy-D-glucose (2DG) transport and glycogen synthesis in osteoblastic cells.</text>
</comment>
<dbReference type="PANTHER" id="PTHR10541:SF2">
    <property type="entry name" value="PARATHYROID HORMONE"/>
    <property type="match status" value="1"/>
</dbReference>
<evidence type="ECO:0000313" key="11">
    <source>
        <dbReference type="EMBL" id="ETE72748.1"/>
    </source>
</evidence>
<evidence type="ECO:0000256" key="6">
    <source>
        <dbReference type="ARBA" id="ARBA00022685"/>
    </source>
</evidence>
<keyword evidence="8" id="KW-0732">Signal</keyword>
<evidence type="ECO:0000313" key="12">
    <source>
        <dbReference type="Proteomes" id="UP000018936"/>
    </source>
</evidence>
<comment type="similarity">
    <text evidence="2">Belongs to the parathyroid hormone family.</text>
</comment>
<dbReference type="PIRSF" id="PIRSF001832">
    <property type="entry name" value="PTH"/>
    <property type="match status" value="1"/>
</dbReference>
<protein>
    <recommendedName>
        <fullName evidence="4">Parathyroid hormone</fullName>
    </recommendedName>
</protein>
<evidence type="ECO:0000256" key="3">
    <source>
        <dbReference type="ARBA" id="ARBA00011605"/>
    </source>
</evidence>
<feature type="region of interest" description="Disordered" evidence="10">
    <location>
        <begin position="73"/>
        <end position="111"/>
    </location>
</feature>
<dbReference type="SMART" id="SM00087">
    <property type="entry name" value="PTH"/>
    <property type="match status" value="1"/>
</dbReference>
<dbReference type="Pfam" id="PF01279">
    <property type="entry name" value="Parathyroid"/>
    <property type="match status" value="1"/>
</dbReference>
<organism evidence="11 12">
    <name type="scientific">Ophiophagus hannah</name>
    <name type="common">King cobra</name>
    <name type="synonym">Naja hannah</name>
    <dbReference type="NCBI Taxonomy" id="8665"/>
    <lineage>
        <taxon>Eukaryota</taxon>
        <taxon>Metazoa</taxon>
        <taxon>Chordata</taxon>
        <taxon>Craniata</taxon>
        <taxon>Vertebrata</taxon>
        <taxon>Euteleostomi</taxon>
        <taxon>Lepidosauria</taxon>
        <taxon>Squamata</taxon>
        <taxon>Bifurcata</taxon>
        <taxon>Unidentata</taxon>
        <taxon>Episquamata</taxon>
        <taxon>Toxicofera</taxon>
        <taxon>Serpentes</taxon>
        <taxon>Colubroidea</taxon>
        <taxon>Elapidae</taxon>
        <taxon>Elapinae</taxon>
        <taxon>Ophiophagus</taxon>
    </lineage>
</organism>
<keyword evidence="7" id="KW-0372">Hormone</keyword>
<evidence type="ECO:0000256" key="8">
    <source>
        <dbReference type="ARBA" id="ARBA00022729"/>
    </source>
</evidence>
<evidence type="ECO:0000256" key="7">
    <source>
        <dbReference type="ARBA" id="ARBA00022702"/>
    </source>
</evidence>
<evidence type="ECO:0000256" key="4">
    <source>
        <dbReference type="ARBA" id="ARBA00022135"/>
    </source>
</evidence>
<sequence length="120" mass="13940">MVAPFAVNMTSTKDMTKSAFILYAICFFINSDGKAVMKRSVSEVQIMHDLGEHLHSADRQNWLLEKLQTVHHEPEAIEETKPREARSWRLHPDHGKPKIQKKPKDWNKGYKDIAFKTKPQ</sequence>
<dbReference type="InterPro" id="IPR003625">
    <property type="entry name" value="PTH"/>
</dbReference>
<comment type="subunit">
    <text evidence="3">Interacts with PTH1R (via N-terminal extracellular domain).</text>
</comment>
<keyword evidence="12" id="KW-1185">Reference proteome</keyword>
<reference evidence="11 12" key="1">
    <citation type="journal article" date="2013" name="Proc. Natl. Acad. Sci. U.S.A.">
        <title>The king cobra genome reveals dynamic gene evolution and adaptation in the snake venom system.</title>
        <authorList>
            <person name="Vonk F.J."/>
            <person name="Casewell N.R."/>
            <person name="Henkel C.V."/>
            <person name="Heimberg A.M."/>
            <person name="Jansen H.J."/>
            <person name="McCleary R.J."/>
            <person name="Kerkkamp H.M."/>
            <person name="Vos R.A."/>
            <person name="Guerreiro I."/>
            <person name="Calvete J.J."/>
            <person name="Wuster W."/>
            <person name="Woods A.E."/>
            <person name="Logan J.M."/>
            <person name="Harrison R.A."/>
            <person name="Castoe T.A."/>
            <person name="de Koning A.P."/>
            <person name="Pollock D.D."/>
            <person name="Yandell M."/>
            <person name="Calderon D."/>
            <person name="Renjifo C."/>
            <person name="Currier R.B."/>
            <person name="Salgado D."/>
            <person name="Pla D."/>
            <person name="Sanz L."/>
            <person name="Hyder A.S."/>
            <person name="Ribeiro J.M."/>
            <person name="Arntzen J.W."/>
            <person name="van den Thillart G.E."/>
            <person name="Boetzer M."/>
            <person name="Pirovano W."/>
            <person name="Dirks R.P."/>
            <person name="Spaink H.P."/>
            <person name="Duboule D."/>
            <person name="McGlinn E."/>
            <person name="Kini R.M."/>
            <person name="Richardson M.K."/>
        </authorList>
    </citation>
    <scope>NUCLEOTIDE SEQUENCE</scope>
    <source>
        <tissue evidence="11">Blood</tissue>
    </source>
</reference>
<dbReference type="Proteomes" id="UP000018936">
    <property type="component" value="Unassembled WGS sequence"/>
</dbReference>
<dbReference type="GO" id="GO:0005179">
    <property type="term" value="F:hormone activity"/>
    <property type="evidence" value="ECO:0007669"/>
    <property type="project" value="UniProtKB-KW"/>
</dbReference>
<dbReference type="EMBL" id="AZIM01000182">
    <property type="protein sequence ID" value="ETE72748.1"/>
    <property type="molecule type" value="Genomic_DNA"/>
</dbReference>
<gene>
    <name evidence="11" type="primary">PTH</name>
    <name evidence="11" type="ORF">L345_01418</name>
</gene>
<dbReference type="GO" id="GO:0031856">
    <property type="term" value="F:parathyroid hormone receptor binding"/>
    <property type="evidence" value="ECO:0007669"/>
    <property type="project" value="TreeGrafter"/>
</dbReference>
<evidence type="ECO:0000256" key="9">
    <source>
        <dbReference type="ARBA" id="ARBA00093407"/>
    </source>
</evidence>
<dbReference type="PROSITE" id="PS00335">
    <property type="entry name" value="PARATHYROID"/>
    <property type="match status" value="1"/>
</dbReference>
<proteinExistence type="inferred from homology"/>
<dbReference type="GO" id="GO:0005615">
    <property type="term" value="C:extracellular space"/>
    <property type="evidence" value="ECO:0007669"/>
    <property type="project" value="TreeGrafter"/>
</dbReference>
<dbReference type="OrthoDB" id="9890537at2759"/>